<dbReference type="PROSITE" id="PS50931">
    <property type="entry name" value="HTH_LYSR"/>
    <property type="match status" value="1"/>
</dbReference>
<dbReference type="GO" id="GO:0003677">
    <property type="term" value="F:DNA binding"/>
    <property type="evidence" value="ECO:0007669"/>
    <property type="project" value="UniProtKB-KW"/>
</dbReference>
<sequence>MTLRELRYLVALADFQHFGRAAEACHVTQPTLSAQLRKLEDYLGQTLIDREPRVPTLTPIGQQIVERARRLLAEADDILHLTRLRSGPLEGALNLGIIPSLAPYYLPSALTAVREAYPKLQLIVREEMTGQLLLRFDEQLIDAALLALPASADDRGLFEVPLFDEPFFVAAPKDHAFATRDKVPAELLADQKLLLLTEGHCLRGQALQACGIAESARDDIADCRATSLETLRQLVGAGLGLTLLPALAVRTNDADMLIVRPLAQGESRRIGLVWRKGHARHQELQMLADVLRQHLPTGVRAIG</sequence>
<evidence type="ECO:0000256" key="5">
    <source>
        <dbReference type="ARBA" id="ARBA00023163"/>
    </source>
</evidence>
<dbReference type="KEGG" id="xba:C7S18_16875"/>
<keyword evidence="8" id="KW-1185">Reference proteome</keyword>
<comment type="similarity">
    <text evidence="1">Belongs to the LysR transcriptional regulatory family.</text>
</comment>
<dbReference type="Pfam" id="PF03466">
    <property type="entry name" value="LysR_substrate"/>
    <property type="match status" value="1"/>
</dbReference>
<dbReference type="PANTHER" id="PTHR30346">
    <property type="entry name" value="TRANSCRIPTIONAL DUAL REGULATOR HCAR-RELATED"/>
    <property type="match status" value="1"/>
</dbReference>
<keyword evidence="2" id="KW-0805">Transcription regulation</keyword>
<dbReference type="PRINTS" id="PR00039">
    <property type="entry name" value="HTHLYSR"/>
</dbReference>
<accession>A0A2P1PV87</accession>
<dbReference type="Pfam" id="PF00126">
    <property type="entry name" value="HTH_1"/>
    <property type="match status" value="1"/>
</dbReference>
<dbReference type="InterPro" id="IPR036390">
    <property type="entry name" value="WH_DNA-bd_sf"/>
</dbReference>
<keyword evidence="3 7" id="KW-0238">DNA-binding</keyword>
<proteinExistence type="inferred from homology"/>
<dbReference type="EMBL" id="CP027860">
    <property type="protein sequence ID" value="AVP98759.1"/>
    <property type="molecule type" value="Genomic_DNA"/>
</dbReference>
<dbReference type="GO" id="GO:0032993">
    <property type="term" value="C:protein-DNA complex"/>
    <property type="evidence" value="ECO:0007669"/>
    <property type="project" value="TreeGrafter"/>
</dbReference>
<reference evidence="7 8" key="1">
    <citation type="submission" date="2018-03" db="EMBL/GenBank/DDBJ databases">
        <title>Ahniella affigens gen. nov., sp. nov., a gammaproteobacterium isolated from sandy soil near a stream.</title>
        <authorList>
            <person name="Ko Y."/>
            <person name="Kim J.-H."/>
        </authorList>
    </citation>
    <scope>NUCLEOTIDE SEQUENCE [LARGE SCALE GENOMIC DNA]</scope>
    <source>
        <strain evidence="7 8">D13</strain>
    </source>
</reference>
<dbReference type="OrthoDB" id="9775392at2"/>
<dbReference type="SUPFAM" id="SSF53850">
    <property type="entry name" value="Periplasmic binding protein-like II"/>
    <property type="match status" value="1"/>
</dbReference>
<keyword evidence="5" id="KW-0804">Transcription</keyword>
<dbReference type="PANTHER" id="PTHR30346:SF26">
    <property type="entry name" value="HYDROGEN PEROXIDE-INDUCIBLE GENES ACTIVATOR"/>
    <property type="match status" value="1"/>
</dbReference>
<feature type="domain" description="HTH lysR-type" evidence="6">
    <location>
        <begin position="1"/>
        <end position="58"/>
    </location>
</feature>
<keyword evidence="4" id="KW-0010">Activator</keyword>
<dbReference type="Proteomes" id="UP000241074">
    <property type="component" value="Chromosome"/>
</dbReference>
<dbReference type="InterPro" id="IPR000847">
    <property type="entry name" value="LysR_HTH_N"/>
</dbReference>
<evidence type="ECO:0000313" key="8">
    <source>
        <dbReference type="Proteomes" id="UP000241074"/>
    </source>
</evidence>
<reference evidence="7 8" key="2">
    <citation type="submission" date="2018-03" db="EMBL/GenBank/DDBJ databases">
        <authorList>
            <person name="Keele B.F."/>
        </authorList>
    </citation>
    <scope>NUCLEOTIDE SEQUENCE [LARGE SCALE GENOMIC DNA]</scope>
    <source>
        <strain evidence="7 8">D13</strain>
    </source>
</reference>
<dbReference type="FunFam" id="1.10.10.10:FF:000001">
    <property type="entry name" value="LysR family transcriptional regulator"/>
    <property type="match status" value="1"/>
</dbReference>
<evidence type="ECO:0000256" key="1">
    <source>
        <dbReference type="ARBA" id="ARBA00009437"/>
    </source>
</evidence>
<dbReference type="AlphaFoldDB" id="A0A2P1PV87"/>
<evidence type="ECO:0000256" key="4">
    <source>
        <dbReference type="ARBA" id="ARBA00023159"/>
    </source>
</evidence>
<protein>
    <submittedName>
        <fullName evidence="7">DNA-binding transcriptional regulator OxyR</fullName>
    </submittedName>
</protein>
<evidence type="ECO:0000259" key="6">
    <source>
        <dbReference type="PROSITE" id="PS50931"/>
    </source>
</evidence>
<dbReference type="GO" id="GO:0003700">
    <property type="term" value="F:DNA-binding transcription factor activity"/>
    <property type="evidence" value="ECO:0007669"/>
    <property type="project" value="InterPro"/>
</dbReference>
<dbReference type="InterPro" id="IPR036388">
    <property type="entry name" value="WH-like_DNA-bd_sf"/>
</dbReference>
<gene>
    <name evidence="7" type="ORF">C7S18_16875</name>
</gene>
<organism evidence="7 8">
    <name type="scientific">Ahniella affigens</name>
    <dbReference type="NCBI Taxonomy" id="2021234"/>
    <lineage>
        <taxon>Bacteria</taxon>
        <taxon>Pseudomonadati</taxon>
        <taxon>Pseudomonadota</taxon>
        <taxon>Gammaproteobacteria</taxon>
        <taxon>Lysobacterales</taxon>
        <taxon>Rhodanobacteraceae</taxon>
        <taxon>Ahniella</taxon>
    </lineage>
</organism>
<name>A0A2P1PV87_9GAMM</name>
<dbReference type="SUPFAM" id="SSF46785">
    <property type="entry name" value="Winged helix' DNA-binding domain"/>
    <property type="match status" value="1"/>
</dbReference>
<evidence type="ECO:0000256" key="2">
    <source>
        <dbReference type="ARBA" id="ARBA00023015"/>
    </source>
</evidence>
<dbReference type="Gene3D" id="1.10.10.10">
    <property type="entry name" value="Winged helix-like DNA-binding domain superfamily/Winged helix DNA-binding domain"/>
    <property type="match status" value="1"/>
</dbReference>
<evidence type="ECO:0000256" key="3">
    <source>
        <dbReference type="ARBA" id="ARBA00023125"/>
    </source>
</evidence>
<dbReference type="RefSeq" id="WP_106892678.1">
    <property type="nucleotide sequence ID" value="NZ_CP027860.1"/>
</dbReference>
<dbReference type="Gene3D" id="3.40.190.10">
    <property type="entry name" value="Periplasmic binding protein-like II"/>
    <property type="match status" value="2"/>
</dbReference>
<dbReference type="InterPro" id="IPR005119">
    <property type="entry name" value="LysR_subst-bd"/>
</dbReference>
<evidence type="ECO:0000313" key="7">
    <source>
        <dbReference type="EMBL" id="AVP98759.1"/>
    </source>
</evidence>
<dbReference type="CDD" id="cd08411">
    <property type="entry name" value="PBP2_OxyR"/>
    <property type="match status" value="1"/>
</dbReference>